<evidence type="ECO:0000256" key="6">
    <source>
        <dbReference type="ARBA" id="ARBA00022777"/>
    </source>
</evidence>
<evidence type="ECO:0000259" key="10">
    <source>
        <dbReference type="PROSITE" id="PS51285"/>
    </source>
</evidence>
<evidence type="ECO:0000256" key="4">
    <source>
        <dbReference type="ARBA" id="ARBA00022679"/>
    </source>
</evidence>
<keyword evidence="7" id="KW-0067">ATP-binding</keyword>
<evidence type="ECO:0000256" key="7">
    <source>
        <dbReference type="ARBA" id="ARBA00022840"/>
    </source>
</evidence>
<dbReference type="Gene3D" id="1.10.510.10">
    <property type="entry name" value="Transferase(Phosphotransferase) domain 1"/>
    <property type="match status" value="1"/>
</dbReference>
<reference evidence="11" key="1">
    <citation type="submission" date="2018-11" db="EMBL/GenBank/DDBJ databases">
        <title>Myxobolus squamalis genome and transcriptome.</title>
        <authorList>
            <person name="Yahalomi D."/>
            <person name="Atkinson S.D."/>
            <person name="Neuhof M."/>
            <person name="Chang E.S."/>
            <person name="Philippe H."/>
            <person name="Cartwright P."/>
            <person name="Bartholomew J.L."/>
            <person name="Huchon D."/>
        </authorList>
    </citation>
    <scope>NUCLEOTIDE SEQUENCE</scope>
    <source>
        <strain evidence="11">71B08</strain>
        <tissue evidence="11">Whole</tissue>
    </source>
</reference>
<dbReference type="AlphaFoldDB" id="A0A6B2G3R6"/>
<keyword evidence="5" id="KW-0547">Nucleotide-binding</keyword>
<evidence type="ECO:0000256" key="3">
    <source>
        <dbReference type="ARBA" id="ARBA00022553"/>
    </source>
</evidence>
<protein>
    <recommendedName>
        <fullName evidence="1">non-specific serine/threonine protein kinase</fullName>
        <ecNumber evidence="1">2.7.11.1</ecNumber>
    </recommendedName>
</protein>
<accession>A0A6B2G3R6</accession>
<dbReference type="GO" id="GO:0005524">
    <property type="term" value="F:ATP binding"/>
    <property type="evidence" value="ECO:0007669"/>
    <property type="project" value="UniProtKB-KW"/>
</dbReference>
<sequence length="119" mass="14038">MNWSENLIFPLDVPIQDDAKDMICRFLTGEDNRIGKDGVDEIKNHIFLRNTNWENLRNEPPAIPVVVKSIDDTSNFNDFPDVDVSWITLQNAPEVSEKDWVFLNYTFKRFETVKRHQRL</sequence>
<dbReference type="GO" id="GO:0005737">
    <property type="term" value="C:cytoplasm"/>
    <property type="evidence" value="ECO:0007669"/>
    <property type="project" value="TreeGrafter"/>
</dbReference>
<feature type="domain" description="AGC-kinase C-terminal" evidence="10">
    <location>
        <begin position="49"/>
        <end position="117"/>
    </location>
</feature>
<name>A0A6B2G3R6_MYXSQ</name>
<evidence type="ECO:0000256" key="2">
    <source>
        <dbReference type="ARBA" id="ARBA00022527"/>
    </source>
</evidence>
<dbReference type="GO" id="GO:0031032">
    <property type="term" value="P:actomyosin structure organization"/>
    <property type="evidence" value="ECO:0007669"/>
    <property type="project" value="TreeGrafter"/>
</dbReference>
<dbReference type="GO" id="GO:0005856">
    <property type="term" value="C:cytoskeleton"/>
    <property type="evidence" value="ECO:0007669"/>
    <property type="project" value="TreeGrafter"/>
</dbReference>
<proteinExistence type="predicted"/>
<dbReference type="SMART" id="SM00133">
    <property type="entry name" value="S_TK_X"/>
    <property type="match status" value="1"/>
</dbReference>
<keyword evidence="2" id="KW-0723">Serine/threonine-protein kinase</keyword>
<dbReference type="PANTHER" id="PTHR22988:SF71">
    <property type="entry name" value="CITRON RHO-INTERACTING KINASE"/>
    <property type="match status" value="1"/>
</dbReference>
<comment type="catalytic activity">
    <reaction evidence="8">
        <text>L-threonyl-[protein] + ATP = O-phospho-L-threonyl-[protein] + ADP + H(+)</text>
        <dbReference type="Rhea" id="RHEA:46608"/>
        <dbReference type="Rhea" id="RHEA-COMP:11060"/>
        <dbReference type="Rhea" id="RHEA-COMP:11605"/>
        <dbReference type="ChEBI" id="CHEBI:15378"/>
        <dbReference type="ChEBI" id="CHEBI:30013"/>
        <dbReference type="ChEBI" id="CHEBI:30616"/>
        <dbReference type="ChEBI" id="CHEBI:61977"/>
        <dbReference type="ChEBI" id="CHEBI:456216"/>
        <dbReference type="EC" id="2.7.11.1"/>
    </reaction>
</comment>
<evidence type="ECO:0000256" key="8">
    <source>
        <dbReference type="ARBA" id="ARBA00047899"/>
    </source>
</evidence>
<evidence type="ECO:0000256" key="9">
    <source>
        <dbReference type="ARBA" id="ARBA00048679"/>
    </source>
</evidence>
<evidence type="ECO:0000313" key="11">
    <source>
        <dbReference type="EMBL" id="NDJ98230.1"/>
    </source>
</evidence>
<keyword evidence="4" id="KW-0808">Transferase</keyword>
<evidence type="ECO:0000256" key="5">
    <source>
        <dbReference type="ARBA" id="ARBA00022741"/>
    </source>
</evidence>
<dbReference type="Pfam" id="PF00433">
    <property type="entry name" value="Pkinase_C"/>
    <property type="match status" value="1"/>
</dbReference>
<dbReference type="EMBL" id="GHBR01004759">
    <property type="protein sequence ID" value="NDJ98230.1"/>
    <property type="molecule type" value="Transcribed_RNA"/>
</dbReference>
<dbReference type="InterPro" id="IPR050839">
    <property type="entry name" value="Rho-assoc_Ser/Thr_Kinase"/>
</dbReference>
<dbReference type="PROSITE" id="PS51285">
    <property type="entry name" value="AGC_KINASE_CTER"/>
    <property type="match status" value="1"/>
</dbReference>
<dbReference type="PANTHER" id="PTHR22988">
    <property type="entry name" value="MYOTONIC DYSTROPHY S/T KINASE-RELATED"/>
    <property type="match status" value="1"/>
</dbReference>
<dbReference type="EC" id="2.7.11.1" evidence="1"/>
<dbReference type="GO" id="GO:0004674">
    <property type="term" value="F:protein serine/threonine kinase activity"/>
    <property type="evidence" value="ECO:0007669"/>
    <property type="project" value="UniProtKB-KW"/>
</dbReference>
<organism evidence="11">
    <name type="scientific">Myxobolus squamalis</name>
    <name type="common">Myxosporean</name>
    <dbReference type="NCBI Taxonomy" id="59785"/>
    <lineage>
        <taxon>Eukaryota</taxon>
        <taxon>Metazoa</taxon>
        <taxon>Cnidaria</taxon>
        <taxon>Myxozoa</taxon>
        <taxon>Myxosporea</taxon>
        <taxon>Bivalvulida</taxon>
        <taxon>Platysporina</taxon>
        <taxon>Myxobolidae</taxon>
        <taxon>Myxobolus</taxon>
    </lineage>
</organism>
<keyword evidence="3" id="KW-0597">Phosphoprotein</keyword>
<dbReference type="InterPro" id="IPR000961">
    <property type="entry name" value="AGC-kinase_C"/>
</dbReference>
<keyword evidence="6 11" id="KW-0418">Kinase</keyword>
<dbReference type="InterPro" id="IPR017892">
    <property type="entry name" value="Pkinase_C"/>
</dbReference>
<evidence type="ECO:0000256" key="1">
    <source>
        <dbReference type="ARBA" id="ARBA00012513"/>
    </source>
</evidence>
<comment type="catalytic activity">
    <reaction evidence="9">
        <text>L-seryl-[protein] + ATP = O-phospho-L-seryl-[protein] + ADP + H(+)</text>
        <dbReference type="Rhea" id="RHEA:17989"/>
        <dbReference type="Rhea" id="RHEA-COMP:9863"/>
        <dbReference type="Rhea" id="RHEA-COMP:11604"/>
        <dbReference type="ChEBI" id="CHEBI:15378"/>
        <dbReference type="ChEBI" id="CHEBI:29999"/>
        <dbReference type="ChEBI" id="CHEBI:30616"/>
        <dbReference type="ChEBI" id="CHEBI:83421"/>
        <dbReference type="ChEBI" id="CHEBI:456216"/>
        <dbReference type="EC" id="2.7.11.1"/>
    </reaction>
</comment>